<evidence type="ECO:0000313" key="1">
    <source>
        <dbReference type="EMBL" id="CAD9460093.1"/>
    </source>
</evidence>
<accession>A0A7S2DNY1</accession>
<proteinExistence type="predicted"/>
<dbReference type="EMBL" id="HBGS01046657">
    <property type="protein sequence ID" value="CAD9460093.1"/>
    <property type="molecule type" value="Transcribed_RNA"/>
</dbReference>
<name>A0A7S2DNY1_9STRA</name>
<gene>
    <name evidence="1" type="ORF">DSPE1174_LOCUS24194</name>
</gene>
<reference evidence="1" key="1">
    <citation type="submission" date="2021-01" db="EMBL/GenBank/DDBJ databases">
        <authorList>
            <person name="Corre E."/>
            <person name="Pelletier E."/>
            <person name="Niang G."/>
            <person name="Scheremetjew M."/>
            <person name="Finn R."/>
            <person name="Kale V."/>
            <person name="Holt S."/>
            <person name="Cochrane G."/>
            <person name="Meng A."/>
            <person name="Brown T."/>
            <person name="Cohen L."/>
        </authorList>
    </citation>
    <scope>NUCLEOTIDE SEQUENCE</scope>
    <source>
        <strain evidence="1">CCMP1381</strain>
    </source>
</reference>
<evidence type="ECO:0008006" key="2">
    <source>
        <dbReference type="Google" id="ProtNLM"/>
    </source>
</evidence>
<dbReference type="AlphaFoldDB" id="A0A7S2DNY1"/>
<sequence>MEGGHEDAKAALVRIAERVHSIIVAAKLRFKEGMIEMGIKEATGSSESERDDVFIGGQLSELSLFLDRAALSKHAERFFEEGFVEMMDLVEADDSDLSVSVGLKKTEIKRLRRYLAASTNQTHSPYSSSSEDLMTI</sequence>
<organism evidence="1">
    <name type="scientific">Octactis speculum</name>
    <dbReference type="NCBI Taxonomy" id="3111310"/>
    <lineage>
        <taxon>Eukaryota</taxon>
        <taxon>Sar</taxon>
        <taxon>Stramenopiles</taxon>
        <taxon>Ochrophyta</taxon>
        <taxon>Dictyochophyceae</taxon>
        <taxon>Dictyochales</taxon>
        <taxon>Dictyochaceae</taxon>
        <taxon>Octactis</taxon>
    </lineage>
</organism>
<protein>
    <recommendedName>
        <fullName evidence="2">SAM domain-containing protein</fullName>
    </recommendedName>
</protein>